<dbReference type="Proteomes" id="UP001161064">
    <property type="component" value="Unassembled WGS sequence"/>
</dbReference>
<dbReference type="CDD" id="cd05227">
    <property type="entry name" value="AR_SDR_e"/>
    <property type="match status" value="1"/>
</dbReference>
<name>A0ABQ4PTH8_9PROT</name>
<keyword evidence="5" id="KW-1185">Reference proteome</keyword>
<protein>
    <submittedName>
        <fullName evidence="4">Dihydroflavonol-4-reductase</fullName>
    </submittedName>
</protein>
<dbReference type="RefSeq" id="WP_284358814.1">
    <property type="nucleotide sequence ID" value="NZ_BPFZ01000002.1"/>
</dbReference>
<gene>
    <name evidence="4" type="ORF">PsB1_0476</name>
</gene>
<organism evidence="4 5">
    <name type="scientific">Candidatus Phycosocius spiralis</name>
    <dbReference type="NCBI Taxonomy" id="2815099"/>
    <lineage>
        <taxon>Bacteria</taxon>
        <taxon>Pseudomonadati</taxon>
        <taxon>Pseudomonadota</taxon>
        <taxon>Alphaproteobacteria</taxon>
        <taxon>Caulobacterales</taxon>
        <taxon>Caulobacterales incertae sedis</taxon>
        <taxon>Candidatus Phycosocius</taxon>
    </lineage>
</organism>
<dbReference type="EMBL" id="BPFZ01000002">
    <property type="protein sequence ID" value="GIU66322.1"/>
    <property type="molecule type" value="Genomic_DNA"/>
</dbReference>
<dbReference type="Pfam" id="PF01370">
    <property type="entry name" value="Epimerase"/>
    <property type="match status" value="1"/>
</dbReference>
<comment type="caution">
    <text evidence="4">The sequence shown here is derived from an EMBL/GenBank/DDBJ whole genome shotgun (WGS) entry which is preliminary data.</text>
</comment>
<evidence type="ECO:0000256" key="2">
    <source>
        <dbReference type="ARBA" id="ARBA00023445"/>
    </source>
</evidence>
<dbReference type="SUPFAM" id="SSF51735">
    <property type="entry name" value="NAD(P)-binding Rossmann-fold domains"/>
    <property type="match status" value="1"/>
</dbReference>
<evidence type="ECO:0000259" key="3">
    <source>
        <dbReference type="Pfam" id="PF01370"/>
    </source>
</evidence>
<sequence>MSKQGVVLVTGGSGYIGGFIIAQLLEAGYEVRTTIRNLGREPEVRETLKKLTPNLDRLSFFAVDLMRDGGWAEAMAGVDYVQHVASPFPAKNPDHEDDLIIPAREGALRALRFARDAKVKRVVLTSSMAAMAYGHESTRTAPYTEADWTDENSPRTGSAYVKSKTIAERAAWAFMAKEGGAMELTAVNPSAVIGPVLGPDFSTSVQIVEKLLNGAYPGIPRLGFCLVDVRDIADLHVRAMTHEKAAGERFMGGCDFYWMEEIARVLKDDLGTQARKVPSGRLPSWLVRLIGLVDPVVKSIQFELEQVRIVDSSKAKTMLGWAPRPVRTSITDTARSLIREGIIRL</sequence>
<keyword evidence="1" id="KW-0560">Oxidoreductase</keyword>
<reference evidence="4" key="2">
    <citation type="journal article" date="2023" name="ISME Commun">
        <title>Characterization of a bloom-associated alphaproteobacterial lineage, 'Candidatus Phycosocius': insights into freshwater algal-bacterial interactions.</title>
        <authorList>
            <person name="Tanabe Y."/>
            <person name="Yamaguchi H."/>
            <person name="Yoshida M."/>
            <person name="Kai A."/>
            <person name="Okazaki Y."/>
        </authorList>
    </citation>
    <scope>NUCLEOTIDE SEQUENCE</scope>
    <source>
        <strain evidence="4">BOTRYCO-1</strain>
    </source>
</reference>
<feature type="domain" description="NAD-dependent epimerase/dehydratase" evidence="3">
    <location>
        <begin position="7"/>
        <end position="247"/>
    </location>
</feature>
<dbReference type="PANTHER" id="PTHR10366:SF564">
    <property type="entry name" value="STEROL-4-ALPHA-CARBOXYLATE 3-DEHYDROGENASE, DECARBOXYLATING"/>
    <property type="match status" value="1"/>
</dbReference>
<evidence type="ECO:0000256" key="1">
    <source>
        <dbReference type="ARBA" id="ARBA00023002"/>
    </source>
</evidence>
<dbReference type="PANTHER" id="PTHR10366">
    <property type="entry name" value="NAD DEPENDENT EPIMERASE/DEHYDRATASE"/>
    <property type="match status" value="1"/>
</dbReference>
<evidence type="ECO:0000313" key="5">
    <source>
        <dbReference type="Proteomes" id="UP001161064"/>
    </source>
</evidence>
<evidence type="ECO:0000313" key="4">
    <source>
        <dbReference type="EMBL" id="GIU66322.1"/>
    </source>
</evidence>
<dbReference type="InterPro" id="IPR050425">
    <property type="entry name" value="NAD(P)_dehydrat-like"/>
</dbReference>
<dbReference type="InterPro" id="IPR001509">
    <property type="entry name" value="Epimerase_deHydtase"/>
</dbReference>
<reference evidence="4" key="1">
    <citation type="submission" date="2021-05" db="EMBL/GenBank/DDBJ databases">
        <authorList>
            <person name="Tanabe Y."/>
        </authorList>
    </citation>
    <scope>NUCLEOTIDE SEQUENCE</scope>
    <source>
        <strain evidence="4">BOTRYCO-1</strain>
    </source>
</reference>
<dbReference type="Gene3D" id="3.40.50.720">
    <property type="entry name" value="NAD(P)-binding Rossmann-like Domain"/>
    <property type="match status" value="1"/>
</dbReference>
<comment type="similarity">
    <text evidence="2">Belongs to the NAD(P)-dependent epimerase/dehydratase family. Dihydroflavonol-4-reductase subfamily.</text>
</comment>
<accession>A0ABQ4PTH8</accession>
<dbReference type="InterPro" id="IPR036291">
    <property type="entry name" value="NAD(P)-bd_dom_sf"/>
</dbReference>
<proteinExistence type="inferred from homology"/>